<sequence>MKKSTLDKYLIIGISLGLIIIICEKKFPNIILPFIFLGIIRKELKYKKQLILPTRKTYLEIITVLLSVIILIFITYFYAKTWLHYVIGGLGVFMFISTRIKEGISSKGFISTYKYKELILWNEIEKVIVISSNDIKIKVSGGFMQQTFNFKKSDYDKVITILKENLPIKAQLQTIFK</sequence>
<dbReference type="Proteomes" id="UP000501830">
    <property type="component" value="Chromosome"/>
</dbReference>
<name>A0A6G7WHD4_9LACT</name>
<feature type="transmembrane region" description="Helical" evidence="1">
    <location>
        <begin position="82"/>
        <end position="100"/>
    </location>
</feature>
<evidence type="ECO:0000313" key="2">
    <source>
        <dbReference type="EMBL" id="QIK51674.1"/>
    </source>
</evidence>
<evidence type="ECO:0000256" key="1">
    <source>
        <dbReference type="SAM" id="Phobius"/>
    </source>
</evidence>
<dbReference type="AlphaFoldDB" id="A0A6G7WHD4"/>
<gene>
    <name evidence="2" type="ORF">G7058_06315</name>
</gene>
<protein>
    <recommendedName>
        <fullName evidence="4">DUF5673 domain-containing protein</fullName>
    </recommendedName>
</protein>
<dbReference type="GeneID" id="94552889"/>
<evidence type="ECO:0008006" key="4">
    <source>
        <dbReference type="Google" id="ProtNLM"/>
    </source>
</evidence>
<dbReference type="EMBL" id="CP049889">
    <property type="protein sequence ID" value="QIK51674.1"/>
    <property type="molecule type" value="Genomic_DNA"/>
</dbReference>
<accession>A0A6G7WHD4</accession>
<dbReference type="KEGG" id="jpo:G7058_06315"/>
<dbReference type="RefSeq" id="WP_166062732.1">
    <property type="nucleotide sequence ID" value="NZ_CP049889.1"/>
</dbReference>
<keyword evidence="1" id="KW-1133">Transmembrane helix</keyword>
<evidence type="ECO:0000313" key="3">
    <source>
        <dbReference type="Proteomes" id="UP000501830"/>
    </source>
</evidence>
<keyword evidence="1" id="KW-0472">Membrane</keyword>
<feature type="transmembrane region" description="Helical" evidence="1">
    <location>
        <begin position="12"/>
        <end position="37"/>
    </location>
</feature>
<proteinExistence type="predicted"/>
<keyword evidence="1" id="KW-0812">Transmembrane</keyword>
<keyword evidence="3" id="KW-1185">Reference proteome</keyword>
<feature type="transmembrane region" description="Helical" evidence="1">
    <location>
        <begin position="58"/>
        <end position="76"/>
    </location>
</feature>
<organism evidence="2 3">
    <name type="scientific">Jeotgalibaca porci</name>
    <dbReference type="NCBI Taxonomy" id="1868793"/>
    <lineage>
        <taxon>Bacteria</taxon>
        <taxon>Bacillati</taxon>
        <taxon>Bacillota</taxon>
        <taxon>Bacilli</taxon>
        <taxon>Lactobacillales</taxon>
        <taxon>Carnobacteriaceae</taxon>
        <taxon>Jeotgalibaca</taxon>
    </lineage>
</organism>
<reference evidence="2 3" key="1">
    <citation type="journal article" date="2017" name="Int. J. Syst. Evol. Microbiol.">
        <title>Jeotgalibaca porci sp. nov. and Jeotgalibaca arthritidis sp. nov., isolated from pigs, and emended description of the genus Jeotgalibaca.</title>
        <authorList>
            <person name="Zamora L."/>
            <person name="Perez-Sancho M."/>
            <person name="Dominguez L."/>
            <person name="Fernandez-Garayzabal J.F."/>
            <person name="Vela A.I."/>
        </authorList>
    </citation>
    <scope>NUCLEOTIDE SEQUENCE [LARGE SCALE GENOMIC DNA]</scope>
    <source>
        <strain evidence="2 3">CCUG 69148</strain>
    </source>
</reference>